<feature type="compositionally biased region" description="Acidic residues" evidence="9">
    <location>
        <begin position="65"/>
        <end position="76"/>
    </location>
</feature>
<evidence type="ECO:0000313" key="12">
    <source>
        <dbReference type="Proteomes" id="UP000515131"/>
    </source>
</evidence>
<evidence type="ECO:0000256" key="5">
    <source>
        <dbReference type="ARBA" id="ARBA00022989"/>
    </source>
</evidence>
<keyword evidence="7 10" id="KW-0472">Membrane</keyword>
<name>A0A6P6H7Z3_PUMCO</name>
<dbReference type="Pfam" id="PF02888">
    <property type="entry name" value="CaMBD"/>
    <property type="match status" value="1"/>
</dbReference>
<sequence>MNSHSHNGCGGRPLGSGLGALGRDPSEPEAGHPPQPPHGPGLQVVVAKSEPARPSPGSPRGQPQDQEEEEDDEEDEAGRRRDLGKTPNVGHRLGHRRALFEKRKRLSDYALIFGMFGIVVMVTETELSWGVYTKPDVGLTGARAQPFSSSRLTVLGPDGVSLDPCLDPYASSHSPSPTLSRYHDKQEVTSNFLGAMWLISITFLSIGYGDMVPHTYCGKGVCLLTGIMGAGCTALVVAVVARKLELTKAEKHVHNFMMDTQLTKRVKNAAANVLRETWLIYKHTRLVKKPDHARVRKHQRKFLQAIHQAQKLRSVKIEQGKLNDQTNTLADLAKDERSLVHFMAPDVDIRPGPAN</sequence>
<dbReference type="Gene3D" id="1.10.287.70">
    <property type="match status" value="2"/>
</dbReference>
<dbReference type="InterPro" id="IPR013099">
    <property type="entry name" value="K_chnl_dom"/>
</dbReference>
<dbReference type="SMART" id="SM01053">
    <property type="entry name" value="CaMBD"/>
    <property type="match status" value="1"/>
</dbReference>
<keyword evidence="4" id="KW-0112">Calmodulin-binding</keyword>
<feature type="transmembrane region" description="Helical" evidence="10">
    <location>
        <begin position="221"/>
        <end position="241"/>
    </location>
</feature>
<accession>A0A6P6H7Z3</accession>
<dbReference type="PANTHER" id="PTHR10153">
    <property type="entry name" value="SMALL CONDUCTANCE CALCIUM-ACTIVATED POTASSIUM CHANNEL"/>
    <property type="match status" value="1"/>
</dbReference>
<keyword evidence="2" id="KW-0813">Transport</keyword>
<evidence type="ECO:0000256" key="8">
    <source>
        <dbReference type="ARBA" id="ARBA00023303"/>
    </source>
</evidence>
<dbReference type="InterPro" id="IPR015449">
    <property type="entry name" value="K_chnl_Ca-activ_SK"/>
</dbReference>
<gene>
    <name evidence="13" type="primary">KCNN1</name>
</gene>
<dbReference type="RefSeq" id="XP_025771663.1">
    <property type="nucleotide sequence ID" value="XM_025915878.1"/>
</dbReference>
<feature type="region of interest" description="Disordered" evidence="9">
    <location>
        <begin position="1"/>
        <end position="90"/>
    </location>
</feature>
<dbReference type="GO" id="GO:0016020">
    <property type="term" value="C:membrane"/>
    <property type="evidence" value="ECO:0007669"/>
    <property type="project" value="UniProtKB-SubCell"/>
</dbReference>
<dbReference type="InterPro" id="IPR004178">
    <property type="entry name" value="CaM-bd_dom"/>
</dbReference>
<feature type="transmembrane region" description="Helical" evidence="10">
    <location>
        <begin position="106"/>
        <end position="123"/>
    </location>
</feature>
<dbReference type="KEGG" id="pcoo:112852390"/>
<evidence type="ECO:0000256" key="1">
    <source>
        <dbReference type="ARBA" id="ARBA00004141"/>
    </source>
</evidence>
<evidence type="ECO:0000259" key="11">
    <source>
        <dbReference type="SMART" id="SM01053"/>
    </source>
</evidence>
<dbReference type="GO" id="GO:0005516">
    <property type="term" value="F:calmodulin binding"/>
    <property type="evidence" value="ECO:0007669"/>
    <property type="project" value="UniProtKB-KW"/>
</dbReference>
<dbReference type="InterPro" id="IPR036122">
    <property type="entry name" value="CaM-bd_dom_sf"/>
</dbReference>
<dbReference type="FunFam" id="1.10.287.70:FF:000152">
    <property type="entry name" value="Small conductance calcium-activated potassium channel protein 2"/>
    <property type="match status" value="1"/>
</dbReference>
<dbReference type="AlphaFoldDB" id="A0A6P6H7Z3"/>
<proteinExistence type="predicted"/>
<protein>
    <submittedName>
        <fullName evidence="13">Small conductance calcium-activated potassium channel protein 1</fullName>
    </submittedName>
</protein>
<feature type="transmembrane region" description="Helical" evidence="10">
    <location>
        <begin position="192"/>
        <end position="209"/>
    </location>
</feature>
<keyword evidence="12" id="KW-1185">Reference proteome</keyword>
<reference evidence="13" key="1">
    <citation type="submission" date="2025-08" db="UniProtKB">
        <authorList>
            <consortium name="RefSeq"/>
        </authorList>
    </citation>
    <scope>IDENTIFICATION</scope>
    <source>
        <tissue evidence="13">Blood</tissue>
    </source>
</reference>
<dbReference type="SUPFAM" id="SSF81324">
    <property type="entry name" value="Voltage-gated potassium channels"/>
    <property type="match status" value="1"/>
</dbReference>
<keyword evidence="8 13" id="KW-0407">Ion channel</keyword>
<dbReference type="FunFam" id="1.10.287.70:FF:000022">
    <property type="entry name" value="Small conductance calcium-activated potassium channel, isoform O"/>
    <property type="match status" value="1"/>
</dbReference>
<dbReference type="GO" id="GO:0016286">
    <property type="term" value="F:small conductance calcium-activated potassium channel activity"/>
    <property type="evidence" value="ECO:0007669"/>
    <property type="project" value="InterPro"/>
</dbReference>
<evidence type="ECO:0000256" key="6">
    <source>
        <dbReference type="ARBA" id="ARBA00023065"/>
    </source>
</evidence>
<evidence type="ECO:0000256" key="9">
    <source>
        <dbReference type="SAM" id="MobiDB-lite"/>
    </source>
</evidence>
<organism evidence="12 13">
    <name type="scientific">Puma concolor</name>
    <name type="common">Mountain lion</name>
    <name type="synonym">Felis concolor</name>
    <dbReference type="NCBI Taxonomy" id="9696"/>
    <lineage>
        <taxon>Eukaryota</taxon>
        <taxon>Metazoa</taxon>
        <taxon>Chordata</taxon>
        <taxon>Craniata</taxon>
        <taxon>Vertebrata</taxon>
        <taxon>Euteleostomi</taxon>
        <taxon>Mammalia</taxon>
        <taxon>Eutheria</taxon>
        <taxon>Laurasiatheria</taxon>
        <taxon>Carnivora</taxon>
        <taxon>Feliformia</taxon>
        <taxon>Felidae</taxon>
        <taxon>Felinae</taxon>
        <taxon>Puma</taxon>
    </lineage>
</organism>
<dbReference type="SUPFAM" id="SSF81327">
    <property type="entry name" value="Small-conductance potassium channel"/>
    <property type="match status" value="1"/>
</dbReference>
<evidence type="ECO:0000256" key="3">
    <source>
        <dbReference type="ARBA" id="ARBA00022692"/>
    </source>
</evidence>
<dbReference type="Pfam" id="PF07885">
    <property type="entry name" value="Ion_trans_2"/>
    <property type="match status" value="1"/>
</dbReference>
<evidence type="ECO:0000256" key="10">
    <source>
        <dbReference type="SAM" id="Phobius"/>
    </source>
</evidence>
<keyword evidence="3 10" id="KW-0812">Transmembrane</keyword>
<keyword evidence="6" id="KW-0406">Ion transport</keyword>
<evidence type="ECO:0000256" key="4">
    <source>
        <dbReference type="ARBA" id="ARBA00022860"/>
    </source>
</evidence>
<feature type="compositionally biased region" description="Gly residues" evidence="9">
    <location>
        <begin position="8"/>
        <end position="20"/>
    </location>
</feature>
<dbReference type="CTD" id="3780"/>
<evidence type="ECO:0000313" key="13">
    <source>
        <dbReference type="RefSeq" id="XP_025771663.1"/>
    </source>
</evidence>
<evidence type="ECO:0000256" key="7">
    <source>
        <dbReference type="ARBA" id="ARBA00023136"/>
    </source>
</evidence>
<dbReference type="Pfam" id="PF03530">
    <property type="entry name" value="SK_channel"/>
    <property type="match status" value="1"/>
</dbReference>
<dbReference type="Proteomes" id="UP000515131">
    <property type="component" value="Unplaced"/>
</dbReference>
<evidence type="ECO:0000256" key="2">
    <source>
        <dbReference type="ARBA" id="ARBA00022448"/>
    </source>
</evidence>
<feature type="domain" description="Calmodulin-binding" evidence="11">
    <location>
        <begin position="259"/>
        <end position="338"/>
    </location>
</feature>
<dbReference type="GeneID" id="112852390"/>
<comment type="subcellular location">
    <subcellularLocation>
        <location evidence="1">Membrane</location>
        <topology evidence="1">Multi-pass membrane protein</topology>
    </subcellularLocation>
</comment>
<keyword evidence="5 10" id="KW-1133">Transmembrane helix</keyword>